<evidence type="ECO:0000256" key="3">
    <source>
        <dbReference type="ARBA" id="ARBA00022801"/>
    </source>
</evidence>
<evidence type="ECO:0000259" key="6">
    <source>
        <dbReference type="Pfam" id="PF00082"/>
    </source>
</evidence>
<feature type="domain" description="Peptidase S8/S53" evidence="6">
    <location>
        <begin position="6"/>
        <end position="248"/>
    </location>
</feature>
<dbReference type="InterPro" id="IPR000209">
    <property type="entry name" value="Peptidase_S8/S53_dom"/>
</dbReference>
<proteinExistence type="inferred from homology"/>
<dbReference type="Gene3D" id="3.40.50.200">
    <property type="entry name" value="Peptidase S8/S53 domain"/>
    <property type="match status" value="1"/>
</dbReference>
<dbReference type="InterPro" id="IPR051048">
    <property type="entry name" value="Peptidase_S8/S53_subtilisin"/>
</dbReference>
<dbReference type="RefSeq" id="WP_109325189.1">
    <property type="nucleotide sequence ID" value="NZ_CP029352.1"/>
</dbReference>
<dbReference type="PROSITE" id="PS51892">
    <property type="entry name" value="SUBTILASE"/>
    <property type="match status" value="1"/>
</dbReference>
<dbReference type="PANTHER" id="PTHR43399:SF4">
    <property type="entry name" value="CELL WALL-ASSOCIATED PROTEASE"/>
    <property type="match status" value="1"/>
</dbReference>
<evidence type="ECO:0000259" key="7">
    <source>
        <dbReference type="Pfam" id="PF18047"/>
    </source>
</evidence>
<dbReference type="Proteomes" id="UP000245629">
    <property type="component" value="Chromosome 1"/>
</dbReference>
<evidence type="ECO:0000313" key="9">
    <source>
        <dbReference type="EMBL" id="AWK85773.1"/>
    </source>
</evidence>
<evidence type="ECO:0000259" key="8">
    <source>
        <dbReference type="Pfam" id="PF18065"/>
    </source>
</evidence>
<dbReference type="Pfam" id="PF00082">
    <property type="entry name" value="Peptidase_S8"/>
    <property type="match status" value="1"/>
</dbReference>
<evidence type="ECO:0000256" key="2">
    <source>
        <dbReference type="ARBA" id="ARBA00022670"/>
    </source>
</evidence>
<dbReference type="GO" id="GO:0006508">
    <property type="term" value="P:proteolysis"/>
    <property type="evidence" value="ECO:0007669"/>
    <property type="project" value="UniProtKB-KW"/>
</dbReference>
<feature type="domain" description="PatG C-terminal" evidence="8">
    <location>
        <begin position="493"/>
        <end position="606"/>
    </location>
</feature>
<keyword evidence="10" id="KW-1185">Reference proteome</keyword>
<evidence type="ECO:0000256" key="4">
    <source>
        <dbReference type="ARBA" id="ARBA00022825"/>
    </source>
</evidence>
<evidence type="ECO:0000256" key="5">
    <source>
        <dbReference type="PROSITE-ProRule" id="PRU01240"/>
    </source>
</evidence>
<name>A0A2S2CMN4_9PROT</name>
<feature type="domain" description="PatG" evidence="7">
    <location>
        <begin position="349"/>
        <end position="444"/>
    </location>
</feature>
<evidence type="ECO:0000313" key="10">
    <source>
        <dbReference type="Proteomes" id="UP000245629"/>
    </source>
</evidence>
<dbReference type="KEGG" id="azz:DEW08_05975"/>
<keyword evidence="3 5" id="KW-0378">Hydrolase</keyword>
<dbReference type="InterPro" id="IPR040636">
    <property type="entry name" value="PatG_C"/>
</dbReference>
<gene>
    <name evidence="9" type="ORF">DEW08_05975</name>
</gene>
<dbReference type="InterPro" id="IPR036852">
    <property type="entry name" value="Peptidase_S8/S53_dom_sf"/>
</dbReference>
<keyword evidence="2 5" id="KW-0645">Protease</keyword>
<organism evidence="9 10">
    <name type="scientific">Azospirillum thermophilum</name>
    <dbReference type="NCBI Taxonomy" id="2202148"/>
    <lineage>
        <taxon>Bacteria</taxon>
        <taxon>Pseudomonadati</taxon>
        <taxon>Pseudomonadota</taxon>
        <taxon>Alphaproteobacteria</taxon>
        <taxon>Rhodospirillales</taxon>
        <taxon>Azospirillaceae</taxon>
        <taxon>Azospirillum</taxon>
    </lineage>
</organism>
<dbReference type="PANTHER" id="PTHR43399">
    <property type="entry name" value="SUBTILISIN-RELATED"/>
    <property type="match status" value="1"/>
</dbReference>
<feature type="active site" description="Charge relay system" evidence="5">
    <location>
        <position position="13"/>
    </location>
</feature>
<feature type="active site" description="Charge relay system" evidence="5">
    <location>
        <position position="211"/>
    </location>
</feature>
<dbReference type="EMBL" id="CP029352">
    <property type="protein sequence ID" value="AWK85773.1"/>
    <property type="molecule type" value="Genomic_DNA"/>
</dbReference>
<dbReference type="GO" id="GO:0004252">
    <property type="term" value="F:serine-type endopeptidase activity"/>
    <property type="evidence" value="ECO:0007669"/>
    <property type="project" value="UniProtKB-UniRule"/>
</dbReference>
<comment type="similarity">
    <text evidence="1 5">Belongs to the peptidase S8 family.</text>
</comment>
<dbReference type="OrthoDB" id="5930286at2"/>
<dbReference type="Pfam" id="PF18065">
    <property type="entry name" value="PatG_C"/>
    <property type="match status" value="1"/>
</dbReference>
<dbReference type="SUPFAM" id="SSF52743">
    <property type="entry name" value="Subtilisin-like"/>
    <property type="match status" value="1"/>
</dbReference>
<dbReference type="PRINTS" id="PR00723">
    <property type="entry name" value="SUBTILISIN"/>
</dbReference>
<dbReference type="InterPro" id="IPR015500">
    <property type="entry name" value="Peptidase_S8_subtilisin-rel"/>
</dbReference>
<keyword evidence="4 5" id="KW-0720">Serine protease</keyword>
<sequence>MRGHEKILVSILDGPIDLKHPCLAGAQLHYAPGHSRADVTDGPSTRHGTAVASIIFGQPGTVLEGIAPACRGVIVPIYEDTPQGSVRPCSQADLAEAIQAALREGAQIINISGGQLARGGSPDPTLVAAVQACEEAGVLVVAAAGNDGCDCEHVPAALPTVLAVGAVDVQGGPLPSSNWGEAYRENGITAPGGAILAAAPSGEVEPRNGTSFACAVTSGIAAWMLGEMVGRGLPPDPLLVRRILRESADPADGDTAAAHRLLSGRLNLTRAFDALDALLSQEEEGFMTDVITDVAIDPAVALAAGVPAAPAPAAALPEPAPAVGAVRPSGEEAPCPTGNCGTSGNGGLVYALGEIGIDYVSESRRQSLGQMLGMEVVTPGHEDKVLGALAQDPTLAPSFMWTLVLDGQPIYAIVPMGAYAAETYVRLREFLNAQITTEVERVSIPGTVFGSITLASGFTVPILVPEMRGMYCWNIPALVNQAMGDDASKTDAQTERRRQVHESIQQRIYYENRNLGAAPRDRAFNYAATRAHEFDGIIDAAVGTNMRLGSIQVEKSTLARQNSNCWDVKLTFFAPKQRQDIANLVARATVDVSDVIPVLVGQVRHWFEE</sequence>
<dbReference type="Pfam" id="PF18047">
    <property type="entry name" value="PatG_D"/>
    <property type="match status" value="1"/>
</dbReference>
<protein>
    <submittedName>
        <fullName evidence="9">Peptidase S8</fullName>
    </submittedName>
</protein>
<accession>A0A2S2CMN4</accession>
<reference evidence="10" key="1">
    <citation type="submission" date="2018-05" db="EMBL/GenBank/DDBJ databases">
        <title>Azospirillum thermophila sp. nov., a novel isolated from hot spring.</title>
        <authorList>
            <person name="Zhao Z."/>
        </authorList>
    </citation>
    <scope>NUCLEOTIDE SEQUENCE [LARGE SCALE GENOMIC DNA]</scope>
    <source>
        <strain evidence="10">CFH 70021</strain>
    </source>
</reference>
<evidence type="ECO:0000256" key="1">
    <source>
        <dbReference type="ARBA" id="ARBA00011073"/>
    </source>
</evidence>
<dbReference type="AlphaFoldDB" id="A0A2S2CMN4"/>
<dbReference type="InterPro" id="IPR040483">
    <property type="entry name" value="PatG_dom"/>
</dbReference>
<feature type="active site" description="Charge relay system" evidence="5">
    <location>
        <position position="47"/>
    </location>
</feature>